<protein>
    <submittedName>
        <fullName evidence="2">Uncharacterized protein</fullName>
    </submittedName>
</protein>
<dbReference type="KEGG" id="psym:J1N51_10475"/>
<keyword evidence="1" id="KW-0812">Transmembrane</keyword>
<feature type="transmembrane region" description="Helical" evidence="1">
    <location>
        <begin position="47"/>
        <end position="72"/>
    </location>
</feature>
<keyword evidence="1" id="KW-0472">Membrane</keyword>
<feature type="transmembrane region" description="Helical" evidence="1">
    <location>
        <begin position="7"/>
        <end position="27"/>
    </location>
</feature>
<keyword evidence="3" id="KW-1185">Reference proteome</keyword>
<keyword evidence="1" id="KW-1133">Transmembrane helix</keyword>
<proteinExistence type="predicted"/>
<reference evidence="2" key="1">
    <citation type="submission" date="2021-03" db="EMBL/GenBank/DDBJ databases">
        <title>Description of Psychrosphaera ytuae sp. nov. isolated from deep sea sediment of South China Sea.</title>
        <authorList>
            <person name="Zhang J."/>
            <person name="Xu X.-D."/>
        </authorList>
    </citation>
    <scope>NUCLEOTIDE SEQUENCE</scope>
    <source>
        <strain evidence="2">MTZ26</strain>
    </source>
</reference>
<feature type="transmembrane region" description="Helical" evidence="1">
    <location>
        <begin position="79"/>
        <end position="100"/>
    </location>
</feature>
<dbReference type="Proteomes" id="UP000682739">
    <property type="component" value="Chromosome"/>
</dbReference>
<accession>A0A975HHK1</accession>
<evidence type="ECO:0000313" key="2">
    <source>
        <dbReference type="EMBL" id="QTH63162.1"/>
    </source>
</evidence>
<dbReference type="RefSeq" id="WP_208831101.1">
    <property type="nucleotide sequence ID" value="NZ_CP072110.1"/>
</dbReference>
<sequence length="112" mass="12276">MSNFVKVVGALFVLFLILSIMPGFYFHTESFLHWIDIGDWAGNLLGLGIAVLVFFIIGCVLFSVFAGIFVAIAMVFGALVLAGLSAVWPLVLLIAAAYFISKRSDNKPEIYR</sequence>
<name>A0A975HHK1_9GAMM</name>
<dbReference type="EMBL" id="CP072110">
    <property type="protein sequence ID" value="QTH63162.1"/>
    <property type="molecule type" value="Genomic_DNA"/>
</dbReference>
<dbReference type="AlphaFoldDB" id="A0A975HHK1"/>
<evidence type="ECO:0000256" key="1">
    <source>
        <dbReference type="SAM" id="Phobius"/>
    </source>
</evidence>
<evidence type="ECO:0000313" key="3">
    <source>
        <dbReference type="Proteomes" id="UP000682739"/>
    </source>
</evidence>
<gene>
    <name evidence="2" type="ORF">J1N51_10475</name>
</gene>
<organism evidence="2 3">
    <name type="scientific">Psychrosphaera ytuae</name>
    <dbReference type="NCBI Taxonomy" id="2820710"/>
    <lineage>
        <taxon>Bacteria</taxon>
        <taxon>Pseudomonadati</taxon>
        <taxon>Pseudomonadota</taxon>
        <taxon>Gammaproteobacteria</taxon>
        <taxon>Alteromonadales</taxon>
        <taxon>Pseudoalteromonadaceae</taxon>
        <taxon>Psychrosphaera</taxon>
    </lineage>
</organism>